<dbReference type="Proteomes" id="UP000320623">
    <property type="component" value="Unassembled WGS sequence"/>
</dbReference>
<gene>
    <name evidence="1" type="ORF">JGI1_01614</name>
</gene>
<dbReference type="AlphaFoldDB" id="A0A0S4N9E3"/>
<proteinExistence type="predicted"/>
<protein>
    <submittedName>
        <fullName evidence="1">Uncharacterized protein</fullName>
    </submittedName>
</protein>
<evidence type="ECO:0000313" key="2">
    <source>
        <dbReference type="Proteomes" id="UP000320623"/>
    </source>
</evidence>
<evidence type="ECO:0000313" key="1">
    <source>
        <dbReference type="EMBL" id="CUU06801.1"/>
    </source>
</evidence>
<organism evidence="1 2">
    <name type="scientific">Candidatus Thermokryptus mobilis</name>
    <dbReference type="NCBI Taxonomy" id="1643428"/>
    <lineage>
        <taxon>Bacteria</taxon>
        <taxon>Pseudomonadati</taxon>
        <taxon>Candidatus Kryptoniota</taxon>
        <taxon>Candidatus Thermokryptus</taxon>
    </lineage>
</organism>
<keyword evidence="2" id="KW-1185">Reference proteome</keyword>
<dbReference type="STRING" id="1643428.GCA_001442855_01579"/>
<dbReference type="EMBL" id="FAOO01000011">
    <property type="protein sequence ID" value="CUU06801.1"/>
    <property type="molecule type" value="Genomic_DNA"/>
</dbReference>
<reference evidence="2" key="1">
    <citation type="submission" date="2015-11" db="EMBL/GenBank/DDBJ databases">
        <authorList>
            <person name="Varghese N."/>
        </authorList>
    </citation>
    <scope>NUCLEOTIDE SEQUENCE [LARGE SCALE GENOMIC DNA]</scope>
</reference>
<sequence length="67" mass="7866">MYRVLKPGRYAVLIVGNATYQGKEIKTVEFIIERAEEIGFELVENIDKIIFGLYNVMQKENILIFRK</sequence>
<name>A0A0S4N9E3_9BACT</name>
<accession>A0A0S4N9E3</accession>